<evidence type="ECO:0000313" key="7">
    <source>
        <dbReference type="Proteomes" id="UP000019277"/>
    </source>
</evidence>
<keyword evidence="2 4" id="KW-0238">DNA-binding</keyword>
<dbReference type="AlphaFoldDB" id="W7ICW6"/>
<organism evidence="6 7">
    <name type="scientific">Actinokineospora spheciospongiae</name>
    <dbReference type="NCBI Taxonomy" id="909613"/>
    <lineage>
        <taxon>Bacteria</taxon>
        <taxon>Bacillati</taxon>
        <taxon>Actinomycetota</taxon>
        <taxon>Actinomycetes</taxon>
        <taxon>Pseudonocardiales</taxon>
        <taxon>Pseudonocardiaceae</taxon>
        <taxon>Actinokineospora</taxon>
    </lineage>
</organism>
<name>W7ICW6_9PSEU</name>
<dbReference type="EMBL" id="AYXG01000235">
    <property type="protein sequence ID" value="EWC58620.1"/>
    <property type="molecule type" value="Genomic_DNA"/>
</dbReference>
<gene>
    <name evidence="6" type="ORF">UO65_6103</name>
</gene>
<dbReference type="Pfam" id="PF00440">
    <property type="entry name" value="TetR_N"/>
    <property type="match status" value="1"/>
</dbReference>
<dbReference type="GO" id="GO:0003700">
    <property type="term" value="F:DNA-binding transcription factor activity"/>
    <property type="evidence" value="ECO:0007669"/>
    <property type="project" value="TreeGrafter"/>
</dbReference>
<evidence type="ECO:0000256" key="1">
    <source>
        <dbReference type="ARBA" id="ARBA00023015"/>
    </source>
</evidence>
<dbReference type="Proteomes" id="UP000019277">
    <property type="component" value="Unassembled WGS sequence"/>
</dbReference>
<sequence length="168" mass="17630">MAFANRGTGASLEDIAKAAGVAIGTLYGHFPTRETLVEASVREQLDQLDQAATTLTEEDGDALGALTAWVRLAVEHCSTYRGLASFLAGSAHTAGAPLHHTGVIVHKAVAPLLAKAKEAGRIRTDVTAEELYAVITAAAWTRENSPEQVDHSVRLLAFVTEGMAPQAG</sequence>
<dbReference type="PROSITE" id="PS50977">
    <property type="entry name" value="HTH_TETR_2"/>
    <property type="match status" value="1"/>
</dbReference>
<dbReference type="STRING" id="909613.UO65_6103"/>
<keyword evidence="7" id="KW-1185">Reference proteome</keyword>
<dbReference type="InterPro" id="IPR009057">
    <property type="entry name" value="Homeodomain-like_sf"/>
</dbReference>
<dbReference type="eggNOG" id="COG1309">
    <property type="taxonomic scope" value="Bacteria"/>
</dbReference>
<keyword evidence="1" id="KW-0805">Transcription regulation</keyword>
<accession>W7ICW6</accession>
<protein>
    <submittedName>
        <fullName evidence="6">Transcriptional regulator, TetR family</fullName>
    </submittedName>
</protein>
<keyword evidence="3" id="KW-0804">Transcription</keyword>
<evidence type="ECO:0000313" key="6">
    <source>
        <dbReference type="EMBL" id="EWC58620.1"/>
    </source>
</evidence>
<dbReference type="SUPFAM" id="SSF48498">
    <property type="entry name" value="Tetracyclin repressor-like, C-terminal domain"/>
    <property type="match status" value="1"/>
</dbReference>
<dbReference type="InterPro" id="IPR001647">
    <property type="entry name" value="HTH_TetR"/>
</dbReference>
<dbReference type="Pfam" id="PF21597">
    <property type="entry name" value="TetR_C_43"/>
    <property type="match status" value="1"/>
</dbReference>
<dbReference type="PANTHER" id="PTHR30055:SF234">
    <property type="entry name" value="HTH-TYPE TRANSCRIPTIONAL REGULATOR BETI"/>
    <property type="match status" value="1"/>
</dbReference>
<dbReference type="Gene3D" id="1.10.357.10">
    <property type="entry name" value="Tetracycline Repressor, domain 2"/>
    <property type="match status" value="1"/>
</dbReference>
<evidence type="ECO:0000259" key="5">
    <source>
        <dbReference type="PROSITE" id="PS50977"/>
    </source>
</evidence>
<dbReference type="InterPro" id="IPR049445">
    <property type="entry name" value="TetR_SbtR-like_C"/>
</dbReference>
<feature type="domain" description="HTH tetR-type" evidence="5">
    <location>
        <begin position="1"/>
        <end position="48"/>
    </location>
</feature>
<reference evidence="6 7" key="1">
    <citation type="journal article" date="2014" name="Genome Announc.">
        <title>Draft Genome Sequence of the Antitrypanosomally Active Sponge-Associated Bacterium Actinokineospora sp. Strain EG49.</title>
        <authorList>
            <person name="Harjes J."/>
            <person name="Ryu T."/>
            <person name="Abdelmohsen U.R."/>
            <person name="Moitinho-Silva L."/>
            <person name="Horn H."/>
            <person name="Ravasi T."/>
            <person name="Hentschel U."/>
        </authorList>
    </citation>
    <scope>NUCLEOTIDE SEQUENCE [LARGE SCALE GENOMIC DNA]</scope>
    <source>
        <strain evidence="6 7">EG49</strain>
    </source>
</reference>
<dbReference type="InterPro" id="IPR050109">
    <property type="entry name" value="HTH-type_TetR-like_transc_reg"/>
</dbReference>
<dbReference type="PANTHER" id="PTHR30055">
    <property type="entry name" value="HTH-TYPE TRANSCRIPTIONAL REGULATOR RUTR"/>
    <property type="match status" value="1"/>
</dbReference>
<dbReference type="InterPro" id="IPR036271">
    <property type="entry name" value="Tet_transcr_reg_TetR-rel_C_sf"/>
</dbReference>
<evidence type="ECO:0000256" key="4">
    <source>
        <dbReference type="PROSITE-ProRule" id="PRU00335"/>
    </source>
</evidence>
<evidence type="ECO:0000256" key="3">
    <source>
        <dbReference type="ARBA" id="ARBA00023163"/>
    </source>
</evidence>
<evidence type="ECO:0000256" key="2">
    <source>
        <dbReference type="ARBA" id="ARBA00023125"/>
    </source>
</evidence>
<feature type="DNA-binding region" description="H-T-H motif" evidence="4">
    <location>
        <begin position="11"/>
        <end position="30"/>
    </location>
</feature>
<proteinExistence type="predicted"/>
<dbReference type="SUPFAM" id="SSF46689">
    <property type="entry name" value="Homeodomain-like"/>
    <property type="match status" value="1"/>
</dbReference>
<dbReference type="GO" id="GO:0000976">
    <property type="term" value="F:transcription cis-regulatory region binding"/>
    <property type="evidence" value="ECO:0007669"/>
    <property type="project" value="TreeGrafter"/>
</dbReference>
<comment type="caution">
    <text evidence="6">The sequence shown here is derived from an EMBL/GenBank/DDBJ whole genome shotgun (WGS) entry which is preliminary data.</text>
</comment>